<comment type="caution">
    <text evidence="2">The sequence shown here is derived from an EMBL/GenBank/DDBJ whole genome shotgun (WGS) entry which is preliminary data.</text>
</comment>
<proteinExistence type="predicted"/>
<feature type="region of interest" description="Disordered" evidence="1">
    <location>
        <begin position="64"/>
        <end position="117"/>
    </location>
</feature>
<feature type="region of interest" description="Disordered" evidence="1">
    <location>
        <begin position="188"/>
        <end position="213"/>
    </location>
</feature>
<evidence type="ECO:0000313" key="2">
    <source>
        <dbReference type="EMBL" id="KAK6591016.1"/>
    </source>
</evidence>
<dbReference type="AlphaFoldDB" id="A0AAV9YCD0"/>
<protein>
    <submittedName>
        <fullName evidence="2">Uncharacterized protein</fullName>
    </submittedName>
</protein>
<name>A0AAV9YCD0_9CRYT</name>
<keyword evidence="3" id="KW-1185">Reference proteome</keyword>
<feature type="region of interest" description="Disordered" evidence="1">
    <location>
        <begin position="1"/>
        <end position="47"/>
    </location>
</feature>
<dbReference type="Proteomes" id="UP001311799">
    <property type="component" value="Unassembled WGS sequence"/>
</dbReference>
<organism evidence="2 3">
    <name type="scientific">Cryptosporidium xiaoi</name>
    <dbReference type="NCBI Taxonomy" id="659607"/>
    <lineage>
        <taxon>Eukaryota</taxon>
        <taxon>Sar</taxon>
        <taxon>Alveolata</taxon>
        <taxon>Apicomplexa</taxon>
        <taxon>Conoidasida</taxon>
        <taxon>Coccidia</taxon>
        <taxon>Eucoccidiorida</taxon>
        <taxon>Eimeriorina</taxon>
        <taxon>Cryptosporidiidae</taxon>
        <taxon>Cryptosporidium</taxon>
    </lineage>
</organism>
<feature type="compositionally biased region" description="Polar residues" evidence="1">
    <location>
        <begin position="64"/>
        <end position="82"/>
    </location>
</feature>
<dbReference type="EMBL" id="JAWDEY010000002">
    <property type="protein sequence ID" value="KAK6591016.1"/>
    <property type="molecule type" value="Genomic_DNA"/>
</dbReference>
<gene>
    <name evidence="2" type="ORF">RS030_111768</name>
</gene>
<reference evidence="2 3" key="1">
    <citation type="submission" date="2023-10" db="EMBL/GenBank/DDBJ databases">
        <title>Comparative genomics analysis reveals potential genetic determinants of host preference in Cryptosporidium xiaoi.</title>
        <authorList>
            <person name="Xiao L."/>
            <person name="Li J."/>
        </authorList>
    </citation>
    <scope>NUCLEOTIDE SEQUENCE [LARGE SCALE GENOMIC DNA]</scope>
    <source>
        <strain evidence="2 3">52996</strain>
    </source>
</reference>
<evidence type="ECO:0000313" key="3">
    <source>
        <dbReference type="Proteomes" id="UP001311799"/>
    </source>
</evidence>
<feature type="compositionally biased region" description="Polar residues" evidence="1">
    <location>
        <begin position="194"/>
        <end position="206"/>
    </location>
</feature>
<feature type="compositionally biased region" description="Polar residues" evidence="1">
    <location>
        <begin position="1"/>
        <end position="12"/>
    </location>
</feature>
<accession>A0AAV9YCD0</accession>
<evidence type="ECO:0000256" key="1">
    <source>
        <dbReference type="SAM" id="MobiDB-lite"/>
    </source>
</evidence>
<sequence>MNGNQNRNQPKNGLTPKPPGESQNSVLLLDFTQPHLSSSSGQVQPESNVPFIYISDKKSETPVKQTVFNSANTPLNNSGSSDTLKDAVRKWHAKRKKNPNDNDDSKKQKKLTKTSSIMLGDKSKQPEIKLADNKSSLENSVQTIYISNEQKYSKSSSELETDIKDPFDGPLSFDAIMALKKKKNEADFDEASEKNINSPAQESSSNKIRRSKQVNETASFESRIKNQVETTQKKVIAITNNFQSCSTQSEIIQVFADVINCLFINIEEVVQKQALDEEEKTSHIRNSLELCINIVSQKSNNVTEELDELALDFLAKYPIVFESLKTLTNIESLNDSTLDAVHKYILNYISPIDRINHVLRVDG</sequence>
<feature type="compositionally biased region" description="Polar residues" evidence="1">
    <location>
        <begin position="34"/>
        <end position="47"/>
    </location>
</feature>